<keyword evidence="9" id="KW-1185">Reference proteome</keyword>
<evidence type="ECO:0000256" key="6">
    <source>
        <dbReference type="SAM" id="Phobius"/>
    </source>
</evidence>
<dbReference type="GO" id="GO:0071949">
    <property type="term" value="F:FAD binding"/>
    <property type="evidence" value="ECO:0007669"/>
    <property type="project" value="InterPro"/>
</dbReference>
<dbReference type="Pfam" id="PF01494">
    <property type="entry name" value="FAD_binding_3"/>
    <property type="match status" value="1"/>
</dbReference>
<evidence type="ECO:0000256" key="3">
    <source>
        <dbReference type="ARBA" id="ARBA00022630"/>
    </source>
</evidence>
<comment type="cofactor">
    <cofactor evidence="1">
        <name>FAD</name>
        <dbReference type="ChEBI" id="CHEBI:57692"/>
    </cofactor>
</comment>
<dbReference type="InterPro" id="IPR050641">
    <property type="entry name" value="RIFMO-like"/>
</dbReference>
<dbReference type="Gene3D" id="3.30.9.10">
    <property type="entry name" value="D-Amino Acid Oxidase, subunit A, domain 2"/>
    <property type="match status" value="1"/>
</dbReference>
<dbReference type="Proteomes" id="UP001221757">
    <property type="component" value="Unassembled WGS sequence"/>
</dbReference>
<dbReference type="PRINTS" id="PR00420">
    <property type="entry name" value="RNGMNOXGNASE"/>
</dbReference>
<evidence type="ECO:0000313" key="8">
    <source>
        <dbReference type="EMBL" id="KAJ7698945.1"/>
    </source>
</evidence>
<proteinExistence type="inferred from homology"/>
<protein>
    <recommendedName>
        <fullName evidence="7">FAD-binding domain-containing protein</fullName>
    </recommendedName>
</protein>
<evidence type="ECO:0000256" key="5">
    <source>
        <dbReference type="ARBA" id="ARBA00023002"/>
    </source>
</evidence>
<dbReference type="InterPro" id="IPR038220">
    <property type="entry name" value="PHOX_C_sf"/>
</dbReference>
<evidence type="ECO:0000259" key="7">
    <source>
        <dbReference type="Pfam" id="PF01494"/>
    </source>
</evidence>
<keyword evidence="4" id="KW-0274">FAD</keyword>
<evidence type="ECO:0000256" key="2">
    <source>
        <dbReference type="ARBA" id="ARBA00007801"/>
    </source>
</evidence>
<name>A0AAD7GKG6_MYCRO</name>
<keyword evidence="6" id="KW-1133">Transmembrane helix</keyword>
<comment type="caution">
    <text evidence="8">The sequence shown here is derived from an EMBL/GenBank/DDBJ whole genome shotgun (WGS) entry which is preliminary data.</text>
</comment>
<accession>A0AAD7GKG6</accession>
<dbReference type="Gene3D" id="3.30.70.2450">
    <property type="match status" value="1"/>
</dbReference>
<dbReference type="SUPFAM" id="SSF52833">
    <property type="entry name" value="Thioredoxin-like"/>
    <property type="match status" value="1"/>
</dbReference>
<sequence length="502" mass="55100">MLDLACDVLVVGTGPSGLILALCLVMSGVSVRIIDKEPSYRVGRRGAGITPRTLEVFKILGVLLEILELAHKPVKFQSYELPDGIKPLKTWTMSPTLEPTPARPFLNAVFLGQDQVEGILRERLEAYACFVELGTELLGFQQYEDHVAVHISVDSAGSHTEDINVKYLVGADGAKGIVRKQLGLSFLGETRTEDCLIVSDVIVDGLDLEKVLSDPEEFRQFFRSQTGRKDIKLMDIVWISEYIPNIRMVDELERDRVFIVGDAAHGMNSSVQDSFNVGWKLACATLGLASPGILSTYAEERLPVIAIPLRDSSVIAAMLEKTTELHRKTKSFNQLGINYRWSSIVLQETPRGTLDVYGNDSEEPAVLVAGDRAPDAPGLLAEGNTVPQTLFDIFKYTAHTVLVFCPLAERSTICGVVGFMSGLPQRVQSVVIHPSNSPGIEVLEPQADFVVWDQDGHAFSAYCASVDQIYCIVVRPDGMVGAIVSGVVGLTKYFDNIFQRRV</sequence>
<comment type="similarity">
    <text evidence="2">Belongs to the PheA/TfdB FAD monooxygenase family.</text>
</comment>
<reference evidence="8" key="1">
    <citation type="submission" date="2023-03" db="EMBL/GenBank/DDBJ databases">
        <title>Massive genome expansion in bonnet fungi (Mycena s.s.) driven by repeated elements and novel gene families across ecological guilds.</title>
        <authorList>
            <consortium name="Lawrence Berkeley National Laboratory"/>
            <person name="Harder C.B."/>
            <person name="Miyauchi S."/>
            <person name="Viragh M."/>
            <person name="Kuo A."/>
            <person name="Thoen E."/>
            <person name="Andreopoulos B."/>
            <person name="Lu D."/>
            <person name="Skrede I."/>
            <person name="Drula E."/>
            <person name="Henrissat B."/>
            <person name="Morin E."/>
            <person name="Kohler A."/>
            <person name="Barry K."/>
            <person name="LaButti K."/>
            <person name="Morin E."/>
            <person name="Salamov A."/>
            <person name="Lipzen A."/>
            <person name="Mereny Z."/>
            <person name="Hegedus B."/>
            <person name="Baldrian P."/>
            <person name="Stursova M."/>
            <person name="Weitz H."/>
            <person name="Taylor A."/>
            <person name="Grigoriev I.V."/>
            <person name="Nagy L.G."/>
            <person name="Martin F."/>
            <person name="Kauserud H."/>
        </authorList>
    </citation>
    <scope>NUCLEOTIDE SEQUENCE</scope>
    <source>
        <strain evidence="8">CBHHK067</strain>
    </source>
</reference>
<feature type="transmembrane region" description="Helical" evidence="6">
    <location>
        <begin position="17"/>
        <end position="35"/>
    </location>
</feature>
<keyword evidence="5" id="KW-0560">Oxidoreductase</keyword>
<gene>
    <name evidence="8" type="ORF">B0H17DRAFT_1158237</name>
</gene>
<dbReference type="PANTHER" id="PTHR43004:SF19">
    <property type="entry name" value="BINDING MONOOXYGENASE, PUTATIVE (JCVI)-RELATED"/>
    <property type="match status" value="1"/>
</dbReference>
<evidence type="ECO:0000313" key="9">
    <source>
        <dbReference type="Proteomes" id="UP001221757"/>
    </source>
</evidence>
<keyword evidence="6" id="KW-0472">Membrane</keyword>
<dbReference type="GO" id="GO:0016709">
    <property type="term" value="F:oxidoreductase activity, acting on paired donors, with incorporation or reduction of molecular oxygen, NAD(P)H as one donor, and incorporation of one atom of oxygen"/>
    <property type="evidence" value="ECO:0007669"/>
    <property type="project" value="UniProtKB-ARBA"/>
</dbReference>
<dbReference type="SUPFAM" id="SSF51905">
    <property type="entry name" value="FAD/NAD(P)-binding domain"/>
    <property type="match status" value="1"/>
</dbReference>
<evidence type="ECO:0000256" key="4">
    <source>
        <dbReference type="ARBA" id="ARBA00022827"/>
    </source>
</evidence>
<organism evidence="8 9">
    <name type="scientific">Mycena rosella</name>
    <name type="common">Pink bonnet</name>
    <name type="synonym">Agaricus rosellus</name>
    <dbReference type="NCBI Taxonomy" id="1033263"/>
    <lineage>
        <taxon>Eukaryota</taxon>
        <taxon>Fungi</taxon>
        <taxon>Dikarya</taxon>
        <taxon>Basidiomycota</taxon>
        <taxon>Agaricomycotina</taxon>
        <taxon>Agaricomycetes</taxon>
        <taxon>Agaricomycetidae</taxon>
        <taxon>Agaricales</taxon>
        <taxon>Marasmiineae</taxon>
        <taxon>Mycenaceae</taxon>
        <taxon>Mycena</taxon>
    </lineage>
</organism>
<dbReference type="Gene3D" id="3.50.50.60">
    <property type="entry name" value="FAD/NAD(P)-binding domain"/>
    <property type="match status" value="2"/>
</dbReference>
<evidence type="ECO:0000256" key="1">
    <source>
        <dbReference type="ARBA" id="ARBA00001974"/>
    </source>
</evidence>
<dbReference type="InterPro" id="IPR036188">
    <property type="entry name" value="FAD/NAD-bd_sf"/>
</dbReference>
<keyword evidence="3" id="KW-0285">Flavoprotein</keyword>
<keyword evidence="6" id="KW-0812">Transmembrane</keyword>
<dbReference type="EMBL" id="JARKIE010000024">
    <property type="protein sequence ID" value="KAJ7698945.1"/>
    <property type="molecule type" value="Genomic_DNA"/>
</dbReference>
<dbReference type="AlphaFoldDB" id="A0AAD7GKG6"/>
<dbReference type="InterPro" id="IPR002938">
    <property type="entry name" value="FAD-bd"/>
</dbReference>
<dbReference type="Gene3D" id="3.40.30.20">
    <property type="match status" value="1"/>
</dbReference>
<feature type="domain" description="FAD-binding" evidence="7">
    <location>
        <begin position="6"/>
        <end position="225"/>
    </location>
</feature>
<dbReference type="PANTHER" id="PTHR43004">
    <property type="entry name" value="TRK SYSTEM POTASSIUM UPTAKE PROTEIN"/>
    <property type="match status" value="1"/>
</dbReference>
<dbReference type="InterPro" id="IPR036249">
    <property type="entry name" value="Thioredoxin-like_sf"/>
</dbReference>